<evidence type="ECO:0000313" key="1">
    <source>
        <dbReference type="EMBL" id="MBA4618645.1"/>
    </source>
</evidence>
<name>A0A7C9CLW8_OPUST</name>
<organism evidence="1">
    <name type="scientific">Opuntia streptacantha</name>
    <name type="common">Prickly pear cactus</name>
    <name type="synonym">Opuntia cardona</name>
    <dbReference type="NCBI Taxonomy" id="393608"/>
    <lineage>
        <taxon>Eukaryota</taxon>
        <taxon>Viridiplantae</taxon>
        <taxon>Streptophyta</taxon>
        <taxon>Embryophyta</taxon>
        <taxon>Tracheophyta</taxon>
        <taxon>Spermatophyta</taxon>
        <taxon>Magnoliopsida</taxon>
        <taxon>eudicotyledons</taxon>
        <taxon>Gunneridae</taxon>
        <taxon>Pentapetalae</taxon>
        <taxon>Caryophyllales</taxon>
        <taxon>Cactineae</taxon>
        <taxon>Cactaceae</taxon>
        <taxon>Opuntioideae</taxon>
        <taxon>Opuntia</taxon>
    </lineage>
</organism>
<sequence length="112" mass="11948">MKKLIPMAAMRIRRVAGVGLHSNSFHTPWPCQLLDPWSSHARVISPRRSSASSSLSEVLTKTLLASLSLLFITSHLGDSGITTTPIAIPTAGTAARSSITLQFQSLPIPESA</sequence>
<dbReference type="AlphaFoldDB" id="A0A7C9CLW8"/>
<reference evidence="1" key="2">
    <citation type="submission" date="2020-07" db="EMBL/GenBank/DDBJ databases">
        <authorList>
            <person name="Vera ALvarez R."/>
            <person name="Arias-Moreno D.M."/>
            <person name="Jimenez-Jacinto V."/>
            <person name="Jimenez-Bremont J.F."/>
            <person name="Swaminathan K."/>
            <person name="Moose S.P."/>
            <person name="Guerrero-Gonzalez M.L."/>
            <person name="Marino-Ramirez L."/>
            <person name="Landsman D."/>
            <person name="Rodriguez-Kessler M."/>
            <person name="Delgado-Sanchez P."/>
        </authorList>
    </citation>
    <scope>NUCLEOTIDE SEQUENCE</scope>
    <source>
        <tissue evidence="1">Cladode</tissue>
    </source>
</reference>
<dbReference type="EMBL" id="GISG01021545">
    <property type="protein sequence ID" value="MBA4618645.1"/>
    <property type="molecule type" value="Transcribed_RNA"/>
</dbReference>
<accession>A0A7C9CLW8</accession>
<protein>
    <submittedName>
        <fullName evidence="1">Uncharacterized protein</fullName>
    </submittedName>
</protein>
<proteinExistence type="predicted"/>
<reference evidence="1" key="1">
    <citation type="journal article" date="2013" name="J. Plant Res.">
        <title>Effect of fungi and light on seed germination of three Opuntia species from semiarid lands of central Mexico.</title>
        <authorList>
            <person name="Delgado-Sanchez P."/>
            <person name="Jimenez-Bremont J.F."/>
            <person name="Guerrero-Gonzalez Mde L."/>
            <person name="Flores J."/>
        </authorList>
    </citation>
    <scope>NUCLEOTIDE SEQUENCE</scope>
    <source>
        <tissue evidence="1">Cladode</tissue>
    </source>
</reference>